<accession>A0A6L2JWA8</accession>
<gene>
    <name evidence="1" type="ORF">Tci_013027</name>
</gene>
<reference evidence="1" key="1">
    <citation type="journal article" date="2019" name="Sci. Rep.">
        <title>Draft genome of Tanacetum cinerariifolium, the natural source of mosquito coil.</title>
        <authorList>
            <person name="Yamashiro T."/>
            <person name="Shiraishi A."/>
            <person name="Satake H."/>
            <person name="Nakayama K."/>
        </authorList>
    </citation>
    <scope>NUCLEOTIDE SEQUENCE</scope>
</reference>
<organism evidence="1">
    <name type="scientific">Tanacetum cinerariifolium</name>
    <name type="common">Dalmatian daisy</name>
    <name type="synonym">Chrysanthemum cinerariifolium</name>
    <dbReference type="NCBI Taxonomy" id="118510"/>
    <lineage>
        <taxon>Eukaryota</taxon>
        <taxon>Viridiplantae</taxon>
        <taxon>Streptophyta</taxon>
        <taxon>Embryophyta</taxon>
        <taxon>Tracheophyta</taxon>
        <taxon>Spermatophyta</taxon>
        <taxon>Magnoliopsida</taxon>
        <taxon>eudicotyledons</taxon>
        <taxon>Gunneridae</taxon>
        <taxon>Pentapetalae</taxon>
        <taxon>asterids</taxon>
        <taxon>campanulids</taxon>
        <taxon>Asterales</taxon>
        <taxon>Asteraceae</taxon>
        <taxon>Asteroideae</taxon>
        <taxon>Anthemideae</taxon>
        <taxon>Anthemidinae</taxon>
        <taxon>Tanacetum</taxon>
    </lineage>
</organism>
<comment type="caution">
    <text evidence="1">The sequence shown here is derived from an EMBL/GenBank/DDBJ whole genome shotgun (WGS) entry which is preliminary data.</text>
</comment>
<evidence type="ECO:0000313" key="1">
    <source>
        <dbReference type="EMBL" id="GEU41049.1"/>
    </source>
</evidence>
<dbReference type="PANTHER" id="PTHR11439">
    <property type="entry name" value="GAG-POL-RELATED RETROTRANSPOSON"/>
    <property type="match status" value="1"/>
</dbReference>
<dbReference type="PANTHER" id="PTHR11439:SF483">
    <property type="entry name" value="PEPTIDE SYNTHASE GLIP-LIKE, PUTATIVE (AFU_ORTHOLOGUE AFUA_3G12920)-RELATED"/>
    <property type="match status" value="1"/>
</dbReference>
<sequence length="220" mass="24436">MQNIPSSTSYVPPTKNDWEILFQLMFDEYLNPPPSVDLQVPIVIASELVVSTGTPSSTIINQDAPSRSMETCGLADTPMVEKSKLDKDPQGKAIDLTRYHGMIGTLLYLASIRPDLVFDVCMCARYQAKPTEKHLHAVKRIFRYIRGTINMGLWYPKDSCIALKYFADANHAGCQDTRKCTSGSMQVLGEILVSWSSKKQKSTAISSTEAKYIALSRCCA</sequence>
<dbReference type="EMBL" id="BKCJ010001386">
    <property type="protein sequence ID" value="GEU41049.1"/>
    <property type="molecule type" value="Genomic_DNA"/>
</dbReference>
<protein>
    <submittedName>
        <fullName evidence="1">Uncharacterized mitochondrial protein AtMg00810-like</fullName>
    </submittedName>
</protein>
<dbReference type="AlphaFoldDB" id="A0A6L2JWA8"/>
<proteinExistence type="predicted"/>
<dbReference type="CDD" id="cd09272">
    <property type="entry name" value="RNase_HI_RT_Ty1"/>
    <property type="match status" value="1"/>
</dbReference>
<name>A0A6L2JWA8_TANCI</name>